<name>A0A8A1LLG0_AJEC8</name>
<dbReference type="Proteomes" id="UP000663419">
    <property type="component" value="Chromosome 3"/>
</dbReference>
<sequence length="76" mass="8957">MQVKIEQPVSYVYLEGNEEGKMKTNEYSIKDSSWMLFKYGLASEHLGKIDDTLQSITEKYICSQEGQKNRYIQREK</sequence>
<protein>
    <submittedName>
        <fullName evidence="1">Uncharacterized protein</fullName>
    </submittedName>
</protein>
<evidence type="ECO:0000313" key="2">
    <source>
        <dbReference type="Proteomes" id="UP000663419"/>
    </source>
</evidence>
<evidence type="ECO:0000313" key="1">
    <source>
        <dbReference type="EMBL" id="QSS54819.1"/>
    </source>
</evidence>
<organism evidence="1 2">
    <name type="scientific">Ajellomyces capsulatus (strain H88)</name>
    <name type="common">Darling's disease fungus</name>
    <name type="synonym">Histoplasma capsulatum</name>
    <dbReference type="NCBI Taxonomy" id="544711"/>
    <lineage>
        <taxon>Eukaryota</taxon>
        <taxon>Fungi</taxon>
        <taxon>Dikarya</taxon>
        <taxon>Ascomycota</taxon>
        <taxon>Pezizomycotina</taxon>
        <taxon>Eurotiomycetes</taxon>
        <taxon>Eurotiomycetidae</taxon>
        <taxon>Onygenales</taxon>
        <taxon>Ajellomycetaceae</taxon>
        <taxon>Histoplasma</taxon>
    </lineage>
</organism>
<gene>
    <name evidence="1" type="ORF">I7I53_02494</name>
</gene>
<dbReference type="AlphaFoldDB" id="A0A8A1LLG0"/>
<reference evidence="1" key="1">
    <citation type="submission" date="2021-01" db="EMBL/GenBank/DDBJ databases">
        <title>Chromosome-level genome assembly of a human fungal pathogen reveals clustering of transcriptionally co-regulated genes.</title>
        <authorList>
            <person name="Voorhies M."/>
            <person name="Cohen S."/>
            <person name="Shea T.P."/>
            <person name="Petrus S."/>
            <person name="Munoz J.F."/>
            <person name="Poplawski S."/>
            <person name="Goldman W.E."/>
            <person name="Michael T."/>
            <person name="Cuomo C.A."/>
            <person name="Sil A."/>
            <person name="Beyhan S."/>
        </authorList>
    </citation>
    <scope>NUCLEOTIDE SEQUENCE</scope>
    <source>
        <strain evidence="1">H88</strain>
    </source>
</reference>
<proteinExistence type="predicted"/>
<dbReference type="EMBL" id="CP069104">
    <property type="protein sequence ID" value="QSS54819.1"/>
    <property type="molecule type" value="Genomic_DNA"/>
</dbReference>
<dbReference type="VEuPathDB" id="FungiDB:I7I53_02494"/>
<accession>A0A8A1LLG0</accession>